<evidence type="ECO:0000313" key="15">
    <source>
        <dbReference type="Proteomes" id="UP000061362"/>
    </source>
</evidence>
<evidence type="ECO:0000256" key="5">
    <source>
        <dbReference type="ARBA" id="ARBA00022898"/>
    </source>
</evidence>
<dbReference type="EMBL" id="CP012173">
    <property type="protein sequence ID" value="AKV75630.1"/>
    <property type="molecule type" value="Genomic_DNA"/>
</dbReference>
<dbReference type="NCBIfam" id="NF000818">
    <property type="entry name" value="PRK00062.1"/>
    <property type="match status" value="1"/>
</dbReference>
<dbReference type="InterPro" id="IPR015424">
    <property type="entry name" value="PyrdxlP-dep_Trfase"/>
</dbReference>
<dbReference type="HAMAP" id="MF_00375">
    <property type="entry name" value="HemL_aminotrans_3"/>
    <property type="match status" value="1"/>
</dbReference>
<proteinExistence type="inferred from homology"/>
<dbReference type="FunFam" id="3.40.640.10:FF:000021">
    <property type="entry name" value="Glutamate-1-semialdehyde 2,1-aminomutase"/>
    <property type="match status" value="1"/>
</dbReference>
<dbReference type="Proteomes" id="UP000062475">
    <property type="component" value="Chromosome"/>
</dbReference>
<comment type="similarity">
    <text evidence="4 8">Belongs to the class-III pyridoxal-phosphate-dependent aminotransferase family. HemL subfamily.</text>
</comment>
<dbReference type="Proteomes" id="UP000061362">
    <property type="component" value="Chromosome"/>
</dbReference>
<dbReference type="Gene3D" id="3.40.640.10">
    <property type="entry name" value="Type I PLP-dependent aspartate aminotransferase-like (Major domain)"/>
    <property type="match status" value="1"/>
</dbReference>
<dbReference type="EMBL" id="CP012175">
    <property type="protein sequence ID" value="AKV80121.1"/>
    <property type="molecule type" value="Genomic_DNA"/>
</dbReference>
<keyword evidence="7 8" id="KW-0627">Porphyrin biosynthesis</keyword>
<dbReference type="InterPro" id="IPR015422">
    <property type="entry name" value="PyrdxlP-dep_Trfase_small"/>
</dbReference>
<comment type="pathway">
    <text evidence="3">Porphyrin-containing compound metabolism; protoporphyrin-IX biosynthesis; 5-aminolevulinate from L-glutamyl-tRNA(Glu): step 2/2.</text>
</comment>
<dbReference type="PANTHER" id="PTHR43713:SF3">
    <property type="entry name" value="GLUTAMATE-1-SEMIALDEHYDE 2,1-AMINOMUTASE 1, CHLOROPLASTIC-RELATED"/>
    <property type="match status" value="1"/>
</dbReference>
<dbReference type="PATRIC" id="fig|43687.5.peg.220"/>
<evidence type="ECO:0000256" key="6">
    <source>
        <dbReference type="ARBA" id="ARBA00023235"/>
    </source>
</evidence>
<reference evidence="13 14" key="2">
    <citation type="submission" date="2015-07" db="EMBL/GenBank/DDBJ databases">
        <title>Physiological, transcriptional responses and genome re-sequencing of acid resistant extremely thermoacidophilic Metallosphaera sedula SARC-M1.</title>
        <authorList>
            <person name="Ai C."/>
            <person name="McCarthy S."/>
            <person name="Eckrich V."/>
            <person name="Rudrappa D."/>
            <person name="Qiu G."/>
            <person name="Blum P."/>
        </authorList>
    </citation>
    <scope>NUCLEOTIDE SEQUENCE [LARGE SCALE GENOMIC DNA]</scope>
    <source>
        <strain evidence="13 14">SARC-M1</strain>
    </source>
</reference>
<dbReference type="Proteomes" id="UP000062398">
    <property type="component" value="Chromosome"/>
</dbReference>
<evidence type="ECO:0000313" key="9">
    <source>
        <dbReference type="EMBL" id="AKV73386.1"/>
    </source>
</evidence>
<evidence type="ECO:0000313" key="13">
    <source>
        <dbReference type="EMBL" id="AKV82364.1"/>
    </source>
</evidence>
<dbReference type="OrthoDB" id="6524at2157"/>
<evidence type="ECO:0000256" key="1">
    <source>
        <dbReference type="ARBA" id="ARBA00001579"/>
    </source>
</evidence>
<dbReference type="AlphaFoldDB" id="A0A0K1SFL0"/>
<dbReference type="EMBL" id="CP012176">
    <property type="protein sequence ID" value="AKV82364.1"/>
    <property type="molecule type" value="Genomic_DNA"/>
</dbReference>
<protein>
    <recommendedName>
        <fullName evidence="8">Glutamate-1-semialdehyde 2,1-aminomutase</fullName>
        <shortName evidence="8">GSA</shortName>
        <ecNumber evidence="8">5.4.3.8</ecNumber>
    </recommendedName>
    <alternativeName>
        <fullName evidence="8">Glutamate-1-semialdehyde aminotransferase</fullName>
        <shortName evidence="8">GSA-AT</shortName>
    </alternativeName>
</protein>
<name>A0A0K1SFL0_9CREN</name>
<evidence type="ECO:0000313" key="14">
    <source>
        <dbReference type="Proteomes" id="UP000056255"/>
    </source>
</evidence>
<gene>
    <name evidence="8" type="primary">hemL</name>
    <name evidence="9" type="ORF">MsedA_0226</name>
    <name evidence="10" type="ORF">MsedB_0226</name>
    <name evidence="11" type="ORF">MsedC_0225</name>
    <name evidence="12" type="ORF">MsedD_0226</name>
    <name evidence="13" type="ORF">MsedE_0226</name>
</gene>
<evidence type="ECO:0000256" key="3">
    <source>
        <dbReference type="ARBA" id="ARBA00004819"/>
    </source>
</evidence>
<evidence type="ECO:0000256" key="4">
    <source>
        <dbReference type="ARBA" id="ARBA00008981"/>
    </source>
</evidence>
<dbReference type="GO" id="GO:0030170">
    <property type="term" value="F:pyridoxal phosphate binding"/>
    <property type="evidence" value="ECO:0007669"/>
    <property type="project" value="InterPro"/>
</dbReference>
<reference evidence="15 16" key="1">
    <citation type="journal article" date="2015" name="Genome Announc.">
        <title>Complete Genome Sequences of Evolved Arsenate-Resistant Metallosphaera sedula Strains.</title>
        <authorList>
            <person name="Ai C."/>
            <person name="McCarthy S."/>
            <person name="Schackwitz W."/>
            <person name="Martin J."/>
            <person name="Lipzen A."/>
            <person name="Blum P."/>
        </authorList>
    </citation>
    <scope>NUCLEOTIDE SEQUENCE [LARGE SCALE GENOMIC DNA]</scope>
    <source>
        <strain evidence="11 16">ARS120-1</strain>
        <strain evidence="12 15">ARS120-2</strain>
        <strain evidence="9 18">ARS50-1</strain>
        <strain evidence="10 17">ARS50-2</strain>
    </source>
</reference>
<dbReference type="CDD" id="cd00610">
    <property type="entry name" value="OAT_like"/>
    <property type="match status" value="1"/>
</dbReference>
<dbReference type="EMBL" id="CP012172">
    <property type="protein sequence ID" value="AKV73386.1"/>
    <property type="molecule type" value="Genomic_DNA"/>
</dbReference>
<dbReference type="PROSITE" id="PS00600">
    <property type="entry name" value="AA_TRANSFER_CLASS_3"/>
    <property type="match status" value="1"/>
</dbReference>
<evidence type="ECO:0000313" key="16">
    <source>
        <dbReference type="Proteomes" id="UP000062398"/>
    </source>
</evidence>
<feature type="modified residue" description="N6-(pyridoxal phosphate)lysine" evidence="8">
    <location>
        <position position="267"/>
    </location>
</feature>
<organism evidence="9 18">
    <name type="scientific">Metallosphaera sedula</name>
    <dbReference type="NCBI Taxonomy" id="43687"/>
    <lineage>
        <taxon>Archaea</taxon>
        <taxon>Thermoproteota</taxon>
        <taxon>Thermoprotei</taxon>
        <taxon>Sulfolobales</taxon>
        <taxon>Sulfolobaceae</taxon>
        <taxon>Metallosphaera</taxon>
    </lineage>
</organism>
<keyword evidence="5 8" id="KW-0663">Pyridoxal phosphate</keyword>
<keyword evidence="6 8" id="KW-0413">Isomerase</keyword>
<evidence type="ECO:0000313" key="17">
    <source>
        <dbReference type="Proteomes" id="UP000062475"/>
    </source>
</evidence>
<dbReference type="GO" id="GO:0006782">
    <property type="term" value="P:protoporphyrinogen IX biosynthetic process"/>
    <property type="evidence" value="ECO:0007669"/>
    <property type="project" value="UniProtKB-UniRule"/>
</dbReference>
<dbReference type="EC" id="5.4.3.8" evidence="8"/>
<evidence type="ECO:0000256" key="2">
    <source>
        <dbReference type="ARBA" id="ARBA00001933"/>
    </source>
</evidence>
<dbReference type="InterPro" id="IPR004639">
    <property type="entry name" value="4pyrrol_synth_GluAld_NH2Trfase"/>
</dbReference>
<dbReference type="InterPro" id="IPR049704">
    <property type="entry name" value="Aminotrans_3_PPA_site"/>
</dbReference>
<keyword evidence="8" id="KW-0963">Cytoplasm</keyword>
<dbReference type="InterPro" id="IPR005814">
    <property type="entry name" value="Aminotrans_3"/>
</dbReference>
<dbReference type="GO" id="GO:0005737">
    <property type="term" value="C:cytoplasm"/>
    <property type="evidence" value="ECO:0007669"/>
    <property type="project" value="UniProtKB-SubCell"/>
</dbReference>
<dbReference type="UniPathway" id="UPA00251">
    <property type="reaction ID" value="UER00317"/>
</dbReference>
<dbReference type="Gene3D" id="3.90.1150.10">
    <property type="entry name" value="Aspartate Aminotransferase, domain 1"/>
    <property type="match status" value="1"/>
</dbReference>
<dbReference type="GO" id="GO:0008483">
    <property type="term" value="F:transaminase activity"/>
    <property type="evidence" value="ECO:0007669"/>
    <property type="project" value="UniProtKB-KW"/>
</dbReference>
<dbReference type="NCBIfam" id="TIGR00713">
    <property type="entry name" value="hemL"/>
    <property type="match status" value="1"/>
</dbReference>
<dbReference type="Proteomes" id="UP000056255">
    <property type="component" value="Chromosome"/>
</dbReference>
<dbReference type="InterPro" id="IPR015421">
    <property type="entry name" value="PyrdxlP-dep_Trfase_major"/>
</dbReference>
<comment type="cofactor">
    <cofactor evidence="2 8">
        <name>pyridoxal 5'-phosphate</name>
        <dbReference type="ChEBI" id="CHEBI:597326"/>
    </cofactor>
</comment>
<dbReference type="SUPFAM" id="SSF53383">
    <property type="entry name" value="PLP-dependent transferases"/>
    <property type="match status" value="1"/>
</dbReference>
<evidence type="ECO:0000313" key="11">
    <source>
        <dbReference type="EMBL" id="AKV77876.1"/>
    </source>
</evidence>
<comment type="subcellular location">
    <subcellularLocation>
        <location evidence="8">Cytoplasm</location>
    </subcellularLocation>
</comment>
<evidence type="ECO:0000313" key="12">
    <source>
        <dbReference type="EMBL" id="AKV80121.1"/>
    </source>
</evidence>
<dbReference type="GO" id="GO:0042286">
    <property type="term" value="F:glutamate-1-semialdehyde 2,1-aminomutase activity"/>
    <property type="evidence" value="ECO:0007669"/>
    <property type="project" value="UniProtKB-UniRule"/>
</dbReference>
<evidence type="ECO:0000256" key="7">
    <source>
        <dbReference type="ARBA" id="ARBA00023244"/>
    </source>
</evidence>
<keyword evidence="9" id="KW-0032">Aminotransferase</keyword>
<dbReference type="Proteomes" id="UP000068832">
    <property type="component" value="Chromosome"/>
</dbReference>
<sequence>MDFGGESVLSSDLWNKAQAVFAGGVNSPVRAAVKPFPFYTRSAKGAYLVTEDSRRLIDFVLGYGPLILGHAHPKVIEAVKDQLERGWLYGTPSRAEVELASMITKHVPSAQKVRFVNSGTEATMTALRLSRGFTGRSKILKFDGNYHGAHDYVLIDAGSAASEFGVPFSQGIPTEVSSTVLVCPYNDLTCVETVLKREEIAGVIVEPVMGNMGVIPPEKDFLPGLRKLTREYGSVLIFDEVITGFRLGLGGAQSYFGVTPDLTTLGKIIGGGFPIGAVCGRKEIMDQLTPSGRVFNAGTFNANPISMTAGIATIQELEKKEVYTVSERAARVLAEEIDRAIKMDHVVNRVYNFFQFFLGVKDVRNANDARKAKRDLYVKVHESLLKEGVFIPPSQFEALFTSGAHDDDVVNESARVFKKVLEDLT</sequence>
<dbReference type="PANTHER" id="PTHR43713">
    <property type="entry name" value="GLUTAMATE-1-SEMIALDEHYDE 2,1-AMINOMUTASE"/>
    <property type="match status" value="1"/>
</dbReference>
<dbReference type="EMBL" id="CP012174">
    <property type="protein sequence ID" value="AKV77876.1"/>
    <property type="molecule type" value="Genomic_DNA"/>
</dbReference>
<keyword evidence="9" id="KW-0808">Transferase</keyword>
<evidence type="ECO:0000313" key="18">
    <source>
        <dbReference type="Proteomes" id="UP000068832"/>
    </source>
</evidence>
<evidence type="ECO:0000256" key="8">
    <source>
        <dbReference type="HAMAP-Rule" id="MF_00375"/>
    </source>
</evidence>
<comment type="catalytic activity">
    <reaction evidence="1 8">
        <text>(S)-4-amino-5-oxopentanoate = 5-aminolevulinate</text>
        <dbReference type="Rhea" id="RHEA:14265"/>
        <dbReference type="ChEBI" id="CHEBI:57501"/>
        <dbReference type="ChEBI" id="CHEBI:356416"/>
        <dbReference type="EC" id="5.4.3.8"/>
    </reaction>
</comment>
<evidence type="ECO:0000313" key="10">
    <source>
        <dbReference type="EMBL" id="AKV75630.1"/>
    </source>
</evidence>
<dbReference type="Pfam" id="PF00202">
    <property type="entry name" value="Aminotran_3"/>
    <property type="match status" value="1"/>
</dbReference>
<accession>A0A0K1SFL0</accession>